<dbReference type="SUPFAM" id="SSF55811">
    <property type="entry name" value="Nudix"/>
    <property type="match status" value="1"/>
</dbReference>
<name>A0A218NMN9_9ARCH</name>
<comment type="cofactor">
    <cofactor evidence="1">
        <name>Mg(2+)</name>
        <dbReference type="ChEBI" id="CHEBI:18420"/>
    </cofactor>
</comment>
<dbReference type="Gene3D" id="3.90.79.10">
    <property type="entry name" value="Nucleoside Triphosphate Pyrophosphohydrolase"/>
    <property type="match status" value="1"/>
</dbReference>
<dbReference type="GO" id="GO:0019693">
    <property type="term" value="P:ribose phosphate metabolic process"/>
    <property type="evidence" value="ECO:0007669"/>
    <property type="project" value="TreeGrafter"/>
</dbReference>
<gene>
    <name evidence="4" type="ORF">Mia14_0432</name>
</gene>
<evidence type="ECO:0000313" key="4">
    <source>
        <dbReference type="EMBL" id="ASI13750.1"/>
    </source>
</evidence>
<feature type="domain" description="Nudix hydrolase" evidence="3">
    <location>
        <begin position="32"/>
        <end position="165"/>
    </location>
</feature>
<protein>
    <submittedName>
        <fullName evidence="4">ADP-ribose pyrophosphatase</fullName>
    </submittedName>
</protein>
<reference evidence="4 5" key="1">
    <citation type="journal article" date="2017" name="Nat. Commun.">
        <title>'ARMAN' archaea depend on association with euryarchaeal host in culture and in situ.</title>
        <authorList>
            <person name="Golyshina O."/>
            <person name="Toshchakov S."/>
            <person name="Makarova K."/>
            <person name="Gavrilov S."/>
            <person name="Korzhenkov A."/>
            <person name="La Cono V."/>
            <person name="Arcadi E."/>
            <person name="Nechitaylo T."/>
            <person name="Ferrer M."/>
            <person name="Kublanov I."/>
            <person name="Wolf Y."/>
            <person name="Yakimov M."/>
            <person name="Golyshin P."/>
            <person name="Slesarev A."/>
            <person name="Kozyavkin S."/>
        </authorList>
    </citation>
    <scope>NUCLEOTIDE SEQUENCE [LARGE SCALE GENOMIC DNA]</scope>
    <source>
        <strain evidence="4 5">Mia14</strain>
    </source>
</reference>
<evidence type="ECO:0000256" key="1">
    <source>
        <dbReference type="ARBA" id="ARBA00001946"/>
    </source>
</evidence>
<organism evidence="4 5">
    <name type="scientific">Candidatus Mancarchaeum acidiphilum</name>
    <dbReference type="NCBI Taxonomy" id="1920749"/>
    <lineage>
        <taxon>Archaea</taxon>
        <taxon>Candidatus Micrarchaeota</taxon>
        <taxon>Candidatus Mancarchaeum</taxon>
    </lineage>
</organism>
<proteinExistence type="predicted"/>
<dbReference type="KEGG" id="marh:Mia14_0432"/>
<keyword evidence="2" id="KW-0378">Hydrolase</keyword>
<evidence type="ECO:0000256" key="2">
    <source>
        <dbReference type="ARBA" id="ARBA00022801"/>
    </source>
</evidence>
<dbReference type="InterPro" id="IPR015797">
    <property type="entry name" value="NUDIX_hydrolase-like_dom_sf"/>
</dbReference>
<keyword evidence="5" id="KW-1185">Reference proteome</keyword>
<dbReference type="CDD" id="cd03424">
    <property type="entry name" value="NUDIX_ADPRase_Nudt5_UGPPase_Nudt14"/>
    <property type="match status" value="1"/>
</dbReference>
<dbReference type="Pfam" id="PF00293">
    <property type="entry name" value="NUDIX"/>
    <property type="match status" value="1"/>
</dbReference>
<accession>A0A218NMN9</accession>
<dbReference type="GO" id="GO:0005829">
    <property type="term" value="C:cytosol"/>
    <property type="evidence" value="ECO:0007669"/>
    <property type="project" value="TreeGrafter"/>
</dbReference>
<dbReference type="GO" id="GO:0006753">
    <property type="term" value="P:nucleoside phosphate metabolic process"/>
    <property type="evidence" value="ECO:0007669"/>
    <property type="project" value="TreeGrafter"/>
</dbReference>
<dbReference type="EMBL" id="CP019964">
    <property type="protein sequence ID" value="ASI13750.1"/>
    <property type="molecule type" value="Genomic_DNA"/>
</dbReference>
<dbReference type="InterPro" id="IPR000086">
    <property type="entry name" value="NUDIX_hydrolase_dom"/>
</dbReference>
<dbReference type="PANTHER" id="PTHR11839:SF18">
    <property type="entry name" value="NUDIX HYDROLASE DOMAIN-CONTAINING PROTEIN"/>
    <property type="match status" value="1"/>
</dbReference>
<evidence type="ECO:0000259" key="3">
    <source>
        <dbReference type="PROSITE" id="PS51462"/>
    </source>
</evidence>
<dbReference type="PANTHER" id="PTHR11839">
    <property type="entry name" value="UDP/ADP-SUGAR PYROPHOSPHATASE"/>
    <property type="match status" value="1"/>
</dbReference>
<dbReference type="Proteomes" id="UP000197679">
    <property type="component" value="Chromosome"/>
</dbReference>
<dbReference type="GO" id="GO:0016787">
    <property type="term" value="F:hydrolase activity"/>
    <property type="evidence" value="ECO:0007669"/>
    <property type="project" value="UniProtKB-KW"/>
</dbReference>
<sequence length="171" mass="19995">MISMRKYHSVKFDVVEEKVKLPNGTEYISSIVVHKPVAVIIPVLNGKILIERQYRHSPGGWMYELPAGFLQGKITLEGLAKKELHEETGYIADKLTFLFKAYAAPGTSTEMYYYYLAENFRKEKQHLEKYEIIKTRWTSIEQLLNMIKKNRITDGKTIIGILYYYNFCKVE</sequence>
<dbReference type="OrthoDB" id="104705at2157"/>
<evidence type="ECO:0000313" key="5">
    <source>
        <dbReference type="Proteomes" id="UP000197679"/>
    </source>
</evidence>
<dbReference type="AlphaFoldDB" id="A0A218NMN9"/>
<dbReference type="PROSITE" id="PS51462">
    <property type="entry name" value="NUDIX"/>
    <property type="match status" value="1"/>
</dbReference>